<feature type="compositionally biased region" description="Polar residues" evidence="5">
    <location>
        <begin position="170"/>
        <end position="179"/>
    </location>
</feature>
<feature type="compositionally biased region" description="Polar residues" evidence="5">
    <location>
        <begin position="195"/>
        <end position="207"/>
    </location>
</feature>
<protein>
    <recommendedName>
        <fullName evidence="6">RING-type domain-containing protein</fullName>
    </recommendedName>
</protein>
<dbReference type="InterPro" id="IPR001841">
    <property type="entry name" value="Znf_RING"/>
</dbReference>
<dbReference type="PANTHER" id="PTHR45931">
    <property type="entry name" value="SI:CH211-59O9.10"/>
    <property type="match status" value="1"/>
</dbReference>
<feature type="region of interest" description="Disordered" evidence="5">
    <location>
        <begin position="145"/>
        <end position="230"/>
    </location>
</feature>
<organism evidence="7 8">
    <name type="scientific">Polychaeton citri CBS 116435</name>
    <dbReference type="NCBI Taxonomy" id="1314669"/>
    <lineage>
        <taxon>Eukaryota</taxon>
        <taxon>Fungi</taxon>
        <taxon>Dikarya</taxon>
        <taxon>Ascomycota</taxon>
        <taxon>Pezizomycotina</taxon>
        <taxon>Dothideomycetes</taxon>
        <taxon>Dothideomycetidae</taxon>
        <taxon>Capnodiales</taxon>
        <taxon>Capnodiaceae</taxon>
        <taxon>Polychaeton</taxon>
    </lineage>
</organism>
<evidence type="ECO:0000256" key="3">
    <source>
        <dbReference type="ARBA" id="ARBA00022833"/>
    </source>
</evidence>
<keyword evidence="2 4" id="KW-0863">Zinc-finger</keyword>
<dbReference type="GO" id="GO:0005634">
    <property type="term" value="C:nucleus"/>
    <property type="evidence" value="ECO:0007669"/>
    <property type="project" value="TreeGrafter"/>
</dbReference>
<feature type="compositionally biased region" description="Low complexity" evidence="5">
    <location>
        <begin position="145"/>
        <end position="169"/>
    </location>
</feature>
<sequence>MECNGQNQSSSRDMVYCHQCENEWYRDEHGLTCPDCQSDFTEIIEPGHDPRNVEDEEDDDDDDGAEHPLRDHNPWEAPDPDEDDIGNINWQRGDDGYMHGNTRIRRNVTLEWPPRDGQAQQGQGGGLSGVVGGLLNQMLGNMAGAQLQQRHQAQQAQQAQQSGEQQRQSGFTPGSPQQEQRPDGTWSRHYAGPNYSFTISSTSSINGQPMGGGPGLFPRDANNPQPFQQQPDHLQQMLAQMMASIGAGPRFHNHGFAGRDEFEHDFPQAGPGPFGNILTLFGPMLAGGRHGDAVFSQEELDRVITQLMEQHQTGNAPGPASEQAIKSLPTREIVPQDLDTASGTADCSICMEATPVGTQVTVLPCTHWFHFECIEAWLKEHDTCPHCRRGIMPKDNSPETPTASRARQSSEAPLNNTHSPEFARPLGAHDQHPLTGQGSYGGGDGSASQPYVVPDSPTHTRATPARQGSAGSGLFRSMREAFGRRDSSGGGGQS</sequence>
<evidence type="ECO:0000256" key="2">
    <source>
        <dbReference type="ARBA" id="ARBA00022771"/>
    </source>
</evidence>
<dbReference type="Pfam" id="PF13639">
    <property type="entry name" value="zf-RING_2"/>
    <property type="match status" value="1"/>
</dbReference>
<dbReference type="GO" id="GO:0008270">
    <property type="term" value="F:zinc ion binding"/>
    <property type="evidence" value="ECO:0007669"/>
    <property type="project" value="UniProtKB-KW"/>
</dbReference>
<evidence type="ECO:0000256" key="5">
    <source>
        <dbReference type="SAM" id="MobiDB-lite"/>
    </source>
</evidence>
<evidence type="ECO:0000256" key="1">
    <source>
        <dbReference type="ARBA" id="ARBA00022723"/>
    </source>
</evidence>
<dbReference type="Gene3D" id="3.30.40.10">
    <property type="entry name" value="Zinc/RING finger domain, C3HC4 (zinc finger)"/>
    <property type="match status" value="1"/>
</dbReference>
<dbReference type="PANTHER" id="PTHR45931:SF3">
    <property type="entry name" value="RING ZINC FINGER-CONTAINING PROTEIN"/>
    <property type="match status" value="1"/>
</dbReference>
<feature type="compositionally biased region" description="Polar residues" evidence="5">
    <location>
        <begin position="398"/>
        <end position="419"/>
    </location>
</feature>
<dbReference type="CDD" id="cd16454">
    <property type="entry name" value="RING-H2_PA-TM-RING"/>
    <property type="match status" value="1"/>
</dbReference>
<dbReference type="InterPro" id="IPR013083">
    <property type="entry name" value="Znf_RING/FYVE/PHD"/>
</dbReference>
<keyword evidence="3" id="KW-0862">Zinc</keyword>
<evidence type="ECO:0000313" key="8">
    <source>
        <dbReference type="Proteomes" id="UP000799441"/>
    </source>
</evidence>
<feature type="compositionally biased region" description="Acidic residues" evidence="5">
    <location>
        <begin position="54"/>
        <end position="64"/>
    </location>
</feature>
<dbReference type="SMART" id="SM00184">
    <property type="entry name" value="RING"/>
    <property type="match status" value="1"/>
</dbReference>
<name>A0A9P4QET3_9PEZI</name>
<accession>A0A9P4QET3</accession>
<feature type="domain" description="RING-type" evidence="6">
    <location>
        <begin position="347"/>
        <end position="388"/>
    </location>
</feature>
<dbReference type="Proteomes" id="UP000799441">
    <property type="component" value="Unassembled WGS sequence"/>
</dbReference>
<evidence type="ECO:0000259" key="6">
    <source>
        <dbReference type="PROSITE" id="PS50089"/>
    </source>
</evidence>
<dbReference type="OrthoDB" id="8062037at2759"/>
<gene>
    <name evidence="7" type="ORF">K431DRAFT_283182</name>
</gene>
<dbReference type="InterPro" id="IPR051834">
    <property type="entry name" value="RING_finger_E3_ligase"/>
</dbReference>
<feature type="compositionally biased region" description="Basic and acidic residues" evidence="5">
    <location>
        <begin position="65"/>
        <end position="74"/>
    </location>
</feature>
<dbReference type="AlphaFoldDB" id="A0A9P4QET3"/>
<keyword evidence="8" id="KW-1185">Reference proteome</keyword>
<feature type="region of interest" description="Disordered" evidence="5">
    <location>
        <begin position="391"/>
        <end position="494"/>
    </location>
</feature>
<dbReference type="GO" id="GO:0061630">
    <property type="term" value="F:ubiquitin protein ligase activity"/>
    <property type="evidence" value="ECO:0007669"/>
    <property type="project" value="TreeGrafter"/>
</dbReference>
<proteinExistence type="predicted"/>
<reference evidence="7" key="1">
    <citation type="journal article" date="2020" name="Stud. Mycol.">
        <title>101 Dothideomycetes genomes: a test case for predicting lifestyles and emergence of pathogens.</title>
        <authorList>
            <person name="Haridas S."/>
            <person name="Albert R."/>
            <person name="Binder M."/>
            <person name="Bloem J."/>
            <person name="Labutti K."/>
            <person name="Salamov A."/>
            <person name="Andreopoulos B."/>
            <person name="Baker S."/>
            <person name="Barry K."/>
            <person name="Bills G."/>
            <person name="Bluhm B."/>
            <person name="Cannon C."/>
            <person name="Castanera R."/>
            <person name="Culley D."/>
            <person name="Daum C."/>
            <person name="Ezra D."/>
            <person name="Gonzalez J."/>
            <person name="Henrissat B."/>
            <person name="Kuo A."/>
            <person name="Liang C."/>
            <person name="Lipzen A."/>
            <person name="Lutzoni F."/>
            <person name="Magnuson J."/>
            <person name="Mondo S."/>
            <person name="Nolan M."/>
            <person name="Ohm R."/>
            <person name="Pangilinan J."/>
            <person name="Park H.-J."/>
            <person name="Ramirez L."/>
            <person name="Alfaro M."/>
            <person name="Sun H."/>
            <person name="Tritt A."/>
            <person name="Yoshinaga Y."/>
            <person name="Zwiers L.-H."/>
            <person name="Turgeon B."/>
            <person name="Goodwin S."/>
            <person name="Spatafora J."/>
            <person name="Crous P."/>
            <person name="Grigoriev I."/>
        </authorList>
    </citation>
    <scope>NUCLEOTIDE SEQUENCE</scope>
    <source>
        <strain evidence="7">CBS 116435</strain>
    </source>
</reference>
<evidence type="ECO:0000313" key="7">
    <source>
        <dbReference type="EMBL" id="KAF2723382.1"/>
    </source>
</evidence>
<keyword evidence="1" id="KW-0479">Metal-binding</keyword>
<comment type="caution">
    <text evidence="7">The sequence shown here is derived from an EMBL/GenBank/DDBJ whole genome shotgun (WGS) entry which is preliminary data.</text>
</comment>
<evidence type="ECO:0000256" key="4">
    <source>
        <dbReference type="PROSITE-ProRule" id="PRU00175"/>
    </source>
</evidence>
<dbReference type="EMBL" id="MU003777">
    <property type="protein sequence ID" value="KAF2723382.1"/>
    <property type="molecule type" value="Genomic_DNA"/>
</dbReference>
<dbReference type="GO" id="GO:0006511">
    <property type="term" value="P:ubiquitin-dependent protein catabolic process"/>
    <property type="evidence" value="ECO:0007669"/>
    <property type="project" value="TreeGrafter"/>
</dbReference>
<dbReference type="PROSITE" id="PS50089">
    <property type="entry name" value="ZF_RING_2"/>
    <property type="match status" value="1"/>
</dbReference>
<feature type="compositionally biased region" description="Basic and acidic residues" evidence="5">
    <location>
        <begin position="477"/>
        <end position="487"/>
    </location>
</feature>
<dbReference type="SUPFAM" id="SSF57850">
    <property type="entry name" value="RING/U-box"/>
    <property type="match status" value="1"/>
</dbReference>
<feature type="region of interest" description="Disordered" evidence="5">
    <location>
        <begin position="37"/>
        <end position="99"/>
    </location>
</feature>